<dbReference type="InterPro" id="IPR016947">
    <property type="entry name" value="UCP030140"/>
</dbReference>
<dbReference type="InterPro" id="IPR014871">
    <property type="entry name" value="dUTPase/dCTP_pyrophosphatase"/>
</dbReference>
<dbReference type="STRING" id="930128.SAMN05192532_10359"/>
<dbReference type="PIRSF" id="PIRSF030140">
    <property type="entry name" value="UCP030140"/>
    <property type="match status" value="1"/>
</dbReference>
<dbReference type="Pfam" id="PF08761">
    <property type="entry name" value="dUTPase_2"/>
    <property type="match status" value="1"/>
</dbReference>
<evidence type="ECO:0000313" key="1">
    <source>
        <dbReference type="EMBL" id="SFE68949.1"/>
    </source>
</evidence>
<dbReference type="OrthoDB" id="5506143at2"/>
<dbReference type="RefSeq" id="WP_091660023.1">
    <property type="nucleotide sequence ID" value="NZ_FONT01000003.1"/>
</dbReference>
<proteinExistence type="predicted"/>
<dbReference type="AlphaFoldDB" id="A0A1I2CKL6"/>
<name>A0A1I2CKL6_9BACI</name>
<dbReference type="Gene3D" id="1.10.4010.10">
    <property type="entry name" value="Type II deoxyuridine triphosphatase"/>
    <property type="match status" value="1"/>
</dbReference>
<sequence length="159" mass="18952">MKQLYSIQKQLDDRILQKHQLRRDDLFFEKVLALLTEVGELANETRCFKFWSNKPASEKPVILEEYVDGIHFILSLGIDGGWEETPDEPVESNISWTEQFIRVHQEIMNFQQEPGKERFLTVFREYLQLGKQLGFTMEEIETAYYSKNKMNHKRQIEGY</sequence>
<gene>
    <name evidence="1" type="ORF">SAMN05192532_10359</name>
</gene>
<organism evidence="1 2">
    <name type="scientific">Alteribacillus iranensis</name>
    <dbReference type="NCBI Taxonomy" id="930128"/>
    <lineage>
        <taxon>Bacteria</taxon>
        <taxon>Bacillati</taxon>
        <taxon>Bacillota</taxon>
        <taxon>Bacilli</taxon>
        <taxon>Bacillales</taxon>
        <taxon>Bacillaceae</taxon>
        <taxon>Alteribacillus</taxon>
    </lineage>
</organism>
<reference evidence="1 2" key="1">
    <citation type="submission" date="2016-10" db="EMBL/GenBank/DDBJ databases">
        <authorList>
            <person name="de Groot N.N."/>
        </authorList>
    </citation>
    <scope>NUCLEOTIDE SEQUENCE [LARGE SCALE GENOMIC DNA]</scope>
    <source>
        <strain evidence="1 2">DSM 23995</strain>
    </source>
</reference>
<dbReference type="SUPFAM" id="SSF101386">
    <property type="entry name" value="all-alpha NTP pyrophosphatases"/>
    <property type="match status" value="1"/>
</dbReference>
<accession>A0A1I2CKL6</accession>
<evidence type="ECO:0000313" key="2">
    <source>
        <dbReference type="Proteomes" id="UP000199516"/>
    </source>
</evidence>
<dbReference type="EMBL" id="FONT01000003">
    <property type="protein sequence ID" value="SFE68949.1"/>
    <property type="molecule type" value="Genomic_DNA"/>
</dbReference>
<keyword evidence="2" id="KW-1185">Reference proteome</keyword>
<dbReference type="Proteomes" id="UP000199516">
    <property type="component" value="Unassembled WGS sequence"/>
</dbReference>
<protein>
    <submittedName>
        <fullName evidence="1">Dimeric dUTPase, all-alpha-NTP-PPase (MazG) superfamily</fullName>
    </submittedName>
</protein>
<dbReference type="CDD" id="cd11527">
    <property type="entry name" value="NTP-PPase_dUTPase"/>
    <property type="match status" value="1"/>
</dbReference>